<dbReference type="GO" id="GO:0016668">
    <property type="term" value="F:oxidoreductase activity, acting on a sulfur group of donors, NAD(P) as acceptor"/>
    <property type="evidence" value="ECO:0007669"/>
    <property type="project" value="InterPro"/>
</dbReference>
<dbReference type="PANTHER" id="PTHR43014">
    <property type="entry name" value="MERCURIC REDUCTASE"/>
    <property type="match status" value="1"/>
</dbReference>
<organism evidence="12 13">
    <name type="scientific">Megasphaera vaginalis</name>
    <name type="common">ex Srinivasan et al. 2021</name>
    <dbReference type="NCBI Taxonomy" id="1111454"/>
    <lineage>
        <taxon>Bacteria</taxon>
        <taxon>Bacillati</taxon>
        <taxon>Bacillota</taxon>
        <taxon>Negativicutes</taxon>
        <taxon>Veillonellales</taxon>
        <taxon>Veillonellaceae</taxon>
        <taxon>Megasphaera</taxon>
    </lineage>
</organism>
<accession>U7UQW0</accession>
<dbReference type="SUPFAM" id="SSF55424">
    <property type="entry name" value="FAD/NAD-linked reductases, dimerisation (C-terminal) domain"/>
    <property type="match status" value="1"/>
</dbReference>
<evidence type="ECO:0000256" key="7">
    <source>
        <dbReference type="ARBA" id="ARBA00023157"/>
    </source>
</evidence>
<dbReference type="SUPFAM" id="SSF51905">
    <property type="entry name" value="FAD/NAD(P)-binding domain"/>
    <property type="match status" value="1"/>
</dbReference>
<gene>
    <name evidence="12" type="ORF">HMPREF1250_2142</name>
</gene>
<proteinExistence type="inferred from homology"/>
<dbReference type="AlphaFoldDB" id="U7UQW0"/>
<dbReference type="InterPro" id="IPR016156">
    <property type="entry name" value="FAD/NAD-linked_Rdtase_dimer_sf"/>
</dbReference>
<evidence type="ECO:0000256" key="2">
    <source>
        <dbReference type="ARBA" id="ARBA00007532"/>
    </source>
</evidence>
<evidence type="ECO:0000313" key="12">
    <source>
        <dbReference type="EMBL" id="ERT61671.1"/>
    </source>
</evidence>
<dbReference type="PATRIC" id="fig|1111454.3.peg.476"/>
<keyword evidence="6 9" id="KW-0560">Oxidoreductase</keyword>
<keyword evidence="7" id="KW-1015">Disulfide bond</keyword>
<evidence type="ECO:0000256" key="8">
    <source>
        <dbReference type="ARBA" id="ARBA00023284"/>
    </source>
</evidence>
<dbReference type="STRING" id="1111454.HMPREF1250_2142"/>
<dbReference type="InterPro" id="IPR012999">
    <property type="entry name" value="Pyr_OxRdtase_I_AS"/>
</dbReference>
<keyword evidence="5" id="KW-0521">NADP</keyword>
<name>U7UQW0_9FIRM</name>
<evidence type="ECO:0000256" key="1">
    <source>
        <dbReference type="ARBA" id="ARBA00001974"/>
    </source>
</evidence>
<feature type="domain" description="FAD/NAD(P)-binding" evidence="11">
    <location>
        <begin position="51"/>
        <end position="373"/>
    </location>
</feature>
<dbReference type="Pfam" id="PF07992">
    <property type="entry name" value="Pyr_redox_2"/>
    <property type="match status" value="1"/>
</dbReference>
<dbReference type="PROSITE" id="PS00076">
    <property type="entry name" value="PYRIDINE_REDOX_1"/>
    <property type="match status" value="1"/>
</dbReference>
<dbReference type="InterPro" id="IPR036188">
    <property type="entry name" value="FAD/NAD-bd_sf"/>
</dbReference>
<evidence type="ECO:0000313" key="13">
    <source>
        <dbReference type="Proteomes" id="UP000017090"/>
    </source>
</evidence>
<feature type="domain" description="Pyridine nucleotide-disulphide oxidoreductase dimerisation" evidence="10">
    <location>
        <begin position="401"/>
        <end position="508"/>
    </location>
</feature>
<evidence type="ECO:0000256" key="9">
    <source>
        <dbReference type="RuleBase" id="RU003691"/>
    </source>
</evidence>
<dbReference type="InterPro" id="IPR023753">
    <property type="entry name" value="FAD/NAD-binding_dom"/>
</dbReference>
<reference evidence="12 13" key="1">
    <citation type="submission" date="2013-09" db="EMBL/GenBank/DDBJ databases">
        <authorList>
            <person name="Durkin A.S."/>
            <person name="Haft D.R."/>
            <person name="McCorrison J."/>
            <person name="Torralba M."/>
            <person name="Gillis M."/>
            <person name="Haft D.H."/>
            <person name="Methe B."/>
            <person name="Sutton G."/>
            <person name="Nelson K.E."/>
        </authorList>
    </citation>
    <scope>NUCLEOTIDE SEQUENCE [LARGE SCALE GENOMIC DNA]</scope>
    <source>
        <strain evidence="12 13">BV3C16-1</strain>
    </source>
</reference>
<keyword evidence="3 9" id="KW-0285">Flavoprotein</keyword>
<dbReference type="PANTHER" id="PTHR43014:SF5">
    <property type="entry name" value="GLUTATHIONE REDUCTASE (NADPH)"/>
    <property type="match status" value="1"/>
</dbReference>
<keyword evidence="8 9" id="KW-0676">Redox-active center</keyword>
<evidence type="ECO:0000256" key="5">
    <source>
        <dbReference type="ARBA" id="ARBA00022857"/>
    </source>
</evidence>
<sequence>MCPVPQKTKTDTKRCFPFLRFRLFLLPRQAEKAILNLYKNCIKRSVAMKKYDLIVIGTGAANIVTDAALRQGLSIAIIERGRFGGTCLNRGCIPTKILVTAANYIREIREARRLGVMTDNVRFDWAAVTARLRTKIDRESRLVKEYYGSMDAVDLYEGTAVFTGMRTLRIDLNDGGQEVISADKMVIGTGAKTNVPDLPGLEEAGYITSESLFGSGYPQQPYQSLIIVGGGPIGCEFAHVFDAAGTKVTLIQHNVRLLPKEDEAVSAHLLKQFMDYGITVRLNQNTLSVRKEKERKVLTFRNRTTGEEGEVAAEEILIAPGIMPTIDLLQPAISGIAVDKRGYILTNEFLETSADRIWALGDINGLAPFRHKANHEAEVIAHNIFSDTPPEAWRWARYDVVPAVTYTYPEAAHIGLTEVQAEKAGLPVTTAMNHYSASAKGYALGYTPDEADDGFVKLVINKETSEILGVHIIGHEASLLIQPFINLLSCGHQTLTVVHEEIASPTAAMLRARGLTRELDPKSVLTVGETITPHPSLSEVTMWTRYYYEGK</sequence>
<comment type="similarity">
    <text evidence="2 9">Belongs to the class-I pyridine nucleotide-disulfide oxidoreductase family.</text>
</comment>
<dbReference type="Pfam" id="PF02852">
    <property type="entry name" value="Pyr_redox_dim"/>
    <property type="match status" value="1"/>
</dbReference>
<dbReference type="EMBL" id="AWXA01000008">
    <property type="protein sequence ID" value="ERT61671.1"/>
    <property type="molecule type" value="Genomic_DNA"/>
</dbReference>
<evidence type="ECO:0000259" key="10">
    <source>
        <dbReference type="Pfam" id="PF02852"/>
    </source>
</evidence>
<protein>
    <submittedName>
        <fullName evidence="12">Pyridine nucleotide-disulfide oxidoreductase, dimerization domain protein</fullName>
    </submittedName>
</protein>
<dbReference type="PRINTS" id="PR00411">
    <property type="entry name" value="PNDRDTASEI"/>
</dbReference>
<dbReference type="eggNOG" id="COG1249">
    <property type="taxonomic scope" value="Bacteria"/>
</dbReference>
<comment type="cofactor">
    <cofactor evidence="1">
        <name>FAD</name>
        <dbReference type="ChEBI" id="CHEBI:57692"/>
    </cofactor>
</comment>
<keyword evidence="4 9" id="KW-0274">FAD</keyword>
<evidence type="ECO:0000256" key="3">
    <source>
        <dbReference type="ARBA" id="ARBA00022630"/>
    </source>
</evidence>
<dbReference type="InterPro" id="IPR004099">
    <property type="entry name" value="Pyr_nucl-diS_OxRdtase_dimer"/>
</dbReference>
<dbReference type="Gene3D" id="3.30.390.30">
    <property type="match status" value="1"/>
</dbReference>
<dbReference type="Proteomes" id="UP000017090">
    <property type="component" value="Unassembled WGS sequence"/>
</dbReference>
<comment type="caution">
    <text evidence="12">The sequence shown here is derived from an EMBL/GenBank/DDBJ whole genome shotgun (WGS) entry which is preliminary data.</text>
</comment>
<evidence type="ECO:0000259" key="11">
    <source>
        <dbReference type="Pfam" id="PF07992"/>
    </source>
</evidence>
<dbReference type="Gene3D" id="3.50.50.60">
    <property type="entry name" value="FAD/NAD(P)-binding domain"/>
    <property type="match status" value="2"/>
</dbReference>
<dbReference type="PRINTS" id="PR00368">
    <property type="entry name" value="FADPNR"/>
</dbReference>
<keyword evidence="13" id="KW-1185">Reference proteome</keyword>
<evidence type="ECO:0000256" key="4">
    <source>
        <dbReference type="ARBA" id="ARBA00022827"/>
    </source>
</evidence>
<evidence type="ECO:0000256" key="6">
    <source>
        <dbReference type="ARBA" id="ARBA00023002"/>
    </source>
</evidence>